<gene>
    <name evidence="7" type="ORF">PMAYCL1PPCAC_17271</name>
</gene>
<protein>
    <recommendedName>
        <fullName evidence="6">Neurotransmitter-gated ion-channel ligand-binding domain-containing protein</fullName>
    </recommendedName>
</protein>
<dbReference type="PROSITE" id="PS00236">
    <property type="entry name" value="NEUROTR_ION_CHANNEL"/>
    <property type="match status" value="1"/>
</dbReference>
<organism evidence="7 8">
    <name type="scientific">Pristionchus mayeri</name>
    <dbReference type="NCBI Taxonomy" id="1317129"/>
    <lineage>
        <taxon>Eukaryota</taxon>
        <taxon>Metazoa</taxon>
        <taxon>Ecdysozoa</taxon>
        <taxon>Nematoda</taxon>
        <taxon>Chromadorea</taxon>
        <taxon>Rhabditida</taxon>
        <taxon>Rhabditina</taxon>
        <taxon>Diplogasteromorpha</taxon>
        <taxon>Diplogasteroidea</taxon>
        <taxon>Neodiplogasteridae</taxon>
        <taxon>Pristionchus</taxon>
    </lineage>
</organism>
<dbReference type="AlphaFoldDB" id="A0AAN5CMA6"/>
<dbReference type="InterPro" id="IPR036719">
    <property type="entry name" value="Neuro-gated_channel_TM_sf"/>
</dbReference>
<keyword evidence="5" id="KW-0813">Transport</keyword>
<accession>A0AAN5CMA6</accession>
<evidence type="ECO:0000313" key="7">
    <source>
        <dbReference type="EMBL" id="GMR47076.1"/>
    </source>
</evidence>
<dbReference type="CDD" id="cd18989">
    <property type="entry name" value="LGIC_ECD_cation"/>
    <property type="match status" value="1"/>
</dbReference>
<dbReference type="SUPFAM" id="SSF90112">
    <property type="entry name" value="Neurotransmitter-gated ion-channel transmembrane pore"/>
    <property type="match status" value="1"/>
</dbReference>
<evidence type="ECO:0000259" key="6">
    <source>
        <dbReference type="Pfam" id="PF02931"/>
    </source>
</evidence>
<reference evidence="8" key="1">
    <citation type="submission" date="2022-10" db="EMBL/GenBank/DDBJ databases">
        <title>Genome assembly of Pristionchus species.</title>
        <authorList>
            <person name="Yoshida K."/>
            <person name="Sommer R.J."/>
        </authorList>
    </citation>
    <scope>NUCLEOTIDE SEQUENCE [LARGE SCALE GENOMIC DNA]</scope>
    <source>
        <strain evidence="8">RS5460</strain>
    </source>
</reference>
<evidence type="ECO:0000313" key="8">
    <source>
        <dbReference type="Proteomes" id="UP001328107"/>
    </source>
</evidence>
<evidence type="ECO:0000256" key="2">
    <source>
        <dbReference type="ARBA" id="ARBA00022692"/>
    </source>
</evidence>
<dbReference type="GO" id="GO:0016020">
    <property type="term" value="C:membrane"/>
    <property type="evidence" value="ECO:0007669"/>
    <property type="project" value="UniProtKB-SubCell"/>
</dbReference>
<keyword evidence="8" id="KW-1185">Reference proteome</keyword>
<comment type="caution">
    <text evidence="7">The sequence shown here is derived from an EMBL/GenBank/DDBJ whole genome shotgun (WGS) entry which is preliminary data.</text>
</comment>
<keyword evidence="5" id="KW-0407">Ion channel</keyword>
<evidence type="ECO:0000256" key="4">
    <source>
        <dbReference type="ARBA" id="ARBA00023136"/>
    </source>
</evidence>
<evidence type="ECO:0000256" key="5">
    <source>
        <dbReference type="RuleBase" id="RU000687"/>
    </source>
</evidence>
<dbReference type="Gene3D" id="2.70.170.10">
    <property type="entry name" value="Neurotransmitter-gated ion-channel ligand-binding domain"/>
    <property type="match status" value="1"/>
</dbReference>
<comment type="subcellular location">
    <subcellularLocation>
        <location evidence="1">Membrane</location>
        <topology evidence="1">Multi-pass membrane protein</topology>
    </subcellularLocation>
</comment>
<dbReference type="GO" id="GO:0005230">
    <property type="term" value="F:extracellular ligand-gated monoatomic ion channel activity"/>
    <property type="evidence" value="ECO:0007669"/>
    <property type="project" value="InterPro"/>
</dbReference>
<sequence>VEFKNANKRLYVDLFSTYYPHQSPYNTGCFVSQSIKRILFKIHFKIPNLPQVEVQMTHSHVIGVEMIWRDPRLTWDPTKYNNIKYIYVRSSDLWMPEVTACESSSYSLITSEYGQKATLNSTGHVTMISIGYVSFICEFVVQDFPFDQHWCFYCFALPGYNQSELIFVGKNDSWQTTIQSSEWKMSLGGFRYNNYERTEKEYSTTIYFDFLISRRPTFWVLLILIPTFLLGFLILLGLFFGKEKNNVNVSVNLGLIAFTSVTFTIGILADSLPKARHISVLGWYILYELFIITVAVLFVSLHGAISSAANVGYNWWTGE</sequence>
<name>A0AAN5CMA6_9BILA</name>
<feature type="domain" description="Neurotransmitter-gated ion-channel ligand-binding" evidence="6">
    <location>
        <begin position="8"/>
        <end position="216"/>
    </location>
</feature>
<dbReference type="InterPro" id="IPR006202">
    <property type="entry name" value="Neur_chan_lig-bd"/>
</dbReference>
<dbReference type="InterPro" id="IPR018000">
    <property type="entry name" value="Neurotransmitter_ion_chnl_CS"/>
</dbReference>
<dbReference type="PRINTS" id="PR00252">
    <property type="entry name" value="NRIONCHANNEL"/>
</dbReference>
<evidence type="ECO:0000256" key="1">
    <source>
        <dbReference type="ARBA" id="ARBA00004141"/>
    </source>
</evidence>
<dbReference type="Proteomes" id="UP001328107">
    <property type="component" value="Unassembled WGS sequence"/>
</dbReference>
<feature type="transmembrane region" description="Helical" evidence="5">
    <location>
        <begin position="218"/>
        <end position="241"/>
    </location>
</feature>
<dbReference type="InterPro" id="IPR006201">
    <property type="entry name" value="Neur_channel"/>
</dbReference>
<dbReference type="InterPro" id="IPR038050">
    <property type="entry name" value="Neuro_actylchol_rec"/>
</dbReference>
<dbReference type="SUPFAM" id="SSF63712">
    <property type="entry name" value="Nicotinic receptor ligand binding domain-like"/>
    <property type="match status" value="1"/>
</dbReference>
<dbReference type="Gene3D" id="1.20.58.390">
    <property type="entry name" value="Neurotransmitter-gated ion-channel transmembrane domain"/>
    <property type="match status" value="1"/>
</dbReference>
<dbReference type="EMBL" id="BTRK01000004">
    <property type="protein sequence ID" value="GMR47076.1"/>
    <property type="molecule type" value="Genomic_DNA"/>
</dbReference>
<dbReference type="GO" id="GO:0004888">
    <property type="term" value="F:transmembrane signaling receptor activity"/>
    <property type="evidence" value="ECO:0007669"/>
    <property type="project" value="InterPro"/>
</dbReference>
<keyword evidence="3 5" id="KW-1133">Transmembrane helix</keyword>
<feature type="transmembrane region" description="Helical" evidence="5">
    <location>
        <begin position="281"/>
        <end position="305"/>
    </location>
</feature>
<feature type="non-terminal residue" evidence="7">
    <location>
        <position position="1"/>
    </location>
</feature>
<keyword evidence="4 5" id="KW-0472">Membrane</keyword>
<keyword evidence="2 5" id="KW-0812">Transmembrane</keyword>
<keyword evidence="5" id="KW-0406">Ion transport</keyword>
<feature type="non-terminal residue" evidence="7">
    <location>
        <position position="319"/>
    </location>
</feature>
<dbReference type="Pfam" id="PF02931">
    <property type="entry name" value="Neur_chan_LBD"/>
    <property type="match status" value="1"/>
</dbReference>
<dbReference type="PANTHER" id="PTHR18945">
    <property type="entry name" value="NEUROTRANSMITTER GATED ION CHANNEL"/>
    <property type="match status" value="1"/>
</dbReference>
<feature type="transmembrane region" description="Helical" evidence="5">
    <location>
        <begin position="247"/>
        <end position="269"/>
    </location>
</feature>
<comment type="caution">
    <text evidence="5">Lacks conserved residue(s) required for the propagation of feature annotation.</text>
</comment>
<proteinExistence type="inferred from homology"/>
<evidence type="ECO:0000256" key="3">
    <source>
        <dbReference type="ARBA" id="ARBA00022989"/>
    </source>
</evidence>
<dbReference type="InterPro" id="IPR036734">
    <property type="entry name" value="Neur_chan_lig-bd_sf"/>
</dbReference>
<comment type="similarity">
    <text evidence="5">Belongs to the ligand-gated ion channel (TC 1.A.9) family.</text>
</comment>